<dbReference type="PANTHER" id="PTHR45770">
    <property type="entry name" value="ATP-DEPENDENT 6-PHOSPHOFRUCTOKINASE 1"/>
    <property type="match status" value="1"/>
</dbReference>
<keyword evidence="1" id="KW-0418">Kinase</keyword>
<gene>
    <name evidence="1" type="ORF">CHC_T00008955001</name>
</gene>
<proteinExistence type="predicted"/>
<accession>R7Q6P2</accession>
<evidence type="ECO:0000313" key="2">
    <source>
        <dbReference type="Proteomes" id="UP000012073"/>
    </source>
</evidence>
<dbReference type="KEGG" id="ccp:CHC_T00008955001"/>
<protein>
    <submittedName>
        <fullName evidence="1">6-phosphofructokinase (Pseudogenised)</fullName>
    </submittedName>
</protein>
<keyword evidence="1" id="KW-0808">Transferase</keyword>
<dbReference type="OrthoDB" id="537915at2759"/>
<reference evidence="2" key="1">
    <citation type="journal article" date="2013" name="Proc. Natl. Acad. Sci. U.S.A.">
        <title>Genome structure and metabolic features in the red seaweed Chondrus crispus shed light on evolution of the Archaeplastida.</title>
        <authorList>
            <person name="Collen J."/>
            <person name="Porcel B."/>
            <person name="Carre W."/>
            <person name="Ball S.G."/>
            <person name="Chaparro C."/>
            <person name="Tonon T."/>
            <person name="Barbeyron T."/>
            <person name="Michel G."/>
            <person name="Noel B."/>
            <person name="Valentin K."/>
            <person name="Elias M."/>
            <person name="Artiguenave F."/>
            <person name="Arun A."/>
            <person name="Aury J.M."/>
            <person name="Barbosa-Neto J.F."/>
            <person name="Bothwell J.H."/>
            <person name="Bouget F.Y."/>
            <person name="Brillet L."/>
            <person name="Cabello-Hurtado F."/>
            <person name="Capella-Gutierrez S."/>
            <person name="Charrier B."/>
            <person name="Cladiere L."/>
            <person name="Cock J.M."/>
            <person name="Coelho S.M."/>
            <person name="Colleoni C."/>
            <person name="Czjzek M."/>
            <person name="Da Silva C."/>
            <person name="Delage L."/>
            <person name="Denoeud F."/>
            <person name="Deschamps P."/>
            <person name="Dittami S.M."/>
            <person name="Gabaldon T."/>
            <person name="Gachon C.M."/>
            <person name="Groisillier A."/>
            <person name="Herve C."/>
            <person name="Jabbari K."/>
            <person name="Katinka M."/>
            <person name="Kloareg B."/>
            <person name="Kowalczyk N."/>
            <person name="Labadie K."/>
            <person name="Leblanc C."/>
            <person name="Lopez P.J."/>
            <person name="McLachlan D.H."/>
            <person name="Meslet-Cladiere L."/>
            <person name="Moustafa A."/>
            <person name="Nehr Z."/>
            <person name="Nyvall Collen P."/>
            <person name="Panaud O."/>
            <person name="Partensky F."/>
            <person name="Poulain J."/>
            <person name="Rensing S.A."/>
            <person name="Rousvoal S."/>
            <person name="Samson G."/>
            <person name="Symeonidi A."/>
            <person name="Weissenbach J."/>
            <person name="Zambounis A."/>
            <person name="Wincker P."/>
            <person name="Boyen C."/>
        </authorList>
    </citation>
    <scope>NUCLEOTIDE SEQUENCE [LARGE SCALE GENOMIC DNA]</scope>
    <source>
        <strain evidence="2">cv. Stackhouse</strain>
    </source>
</reference>
<evidence type="ECO:0000313" key="1">
    <source>
        <dbReference type="EMBL" id="CDF33036.1"/>
    </source>
</evidence>
<dbReference type="GO" id="GO:0003872">
    <property type="term" value="F:6-phosphofructokinase activity"/>
    <property type="evidence" value="ECO:0007669"/>
    <property type="project" value="InterPro"/>
</dbReference>
<dbReference type="Gramene" id="CDF33036">
    <property type="protein sequence ID" value="CDF33036"/>
    <property type="gene ID" value="CHC_T00008955001"/>
</dbReference>
<sequence length="91" mass="10268">MVEQISNSRSVFVIPFDYRGFYYTHLEITTHDSCKVQNIHHDLGSILGSAHSGHDIQRICDAIVAMRFSQSYIIGGDGTHGVFGKIHEEFK</sequence>
<organism evidence="1 2">
    <name type="scientific">Chondrus crispus</name>
    <name type="common">Carrageen Irish moss</name>
    <name type="synonym">Polymorpha crispa</name>
    <dbReference type="NCBI Taxonomy" id="2769"/>
    <lineage>
        <taxon>Eukaryota</taxon>
        <taxon>Rhodophyta</taxon>
        <taxon>Florideophyceae</taxon>
        <taxon>Rhodymeniophycidae</taxon>
        <taxon>Gigartinales</taxon>
        <taxon>Gigartinaceae</taxon>
        <taxon>Chondrus</taxon>
    </lineage>
</organism>
<dbReference type="Proteomes" id="UP000012073">
    <property type="component" value="Unassembled WGS sequence"/>
</dbReference>
<dbReference type="AlphaFoldDB" id="R7Q6P2"/>
<dbReference type="InterPro" id="IPR035966">
    <property type="entry name" value="PKF_sf"/>
</dbReference>
<dbReference type="Gene3D" id="3.40.50.450">
    <property type="match status" value="1"/>
</dbReference>
<dbReference type="SUPFAM" id="SSF53784">
    <property type="entry name" value="Phosphofructokinase"/>
    <property type="match status" value="1"/>
</dbReference>
<dbReference type="InterPro" id="IPR050929">
    <property type="entry name" value="PFKA"/>
</dbReference>
<dbReference type="RefSeq" id="XP_005712839.1">
    <property type="nucleotide sequence ID" value="XM_005712782.1"/>
</dbReference>
<dbReference type="GeneID" id="17320557"/>
<dbReference type="EMBL" id="HG001631">
    <property type="protein sequence ID" value="CDF33036.1"/>
    <property type="molecule type" value="Genomic_DNA"/>
</dbReference>
<name>R7Q6P2_CHOCR</name>
<keyword evidence="2" id="KW-1185">Reference proteome</keyword>
<dbReference type="STRING" id="2769.R7Q6P2"/>